<comment type="caution">
    <text evidence="2">The sequence shown here is derived from an EMBL/GenBank/DDBJ whole genome shotgun (WGS) entry which is preliminary data.</text>
</comment>
<feature type="compositionally biased region" description="Low complexity" evidence="1">
    <location>
        <begin position="189"/>
        <end position="208"/>
    </location>
</feature>
<evidence type="ECO:0000313" key="2">
    <source>
        <dbReference type="EMBL" id="KAK3399991.1"/>
    </source>
</evidence>
<protein>
    <submittedName>
        <fullName evidence="2">Uncharacterized protein</fullName>
    </submittedName>
</protein>
<evidence type="ECO:0000256" key="1">
    <source>
        <dbReference type="SAM" id="MobiDB-lite"/>
    </source>
</evidence>
<reference evidence="2" key="1">
    <citation type="journal article" date="2023" name="Mol. Phylogenet. Evol.">
        <title>Genome-scale phylogeny and comparative genomics of the fungal order Sordariales.</title>
        <authorList>
            <person name="Hensen N."/>
            <person name="Bonometti L."/>
            <person name="Westerberg I."/>
            <person name="Brannstrom I.O."/>
            <person name="Guillou S."/>
            <person name="Cros-Aarteil S."/>
            <person name="Calhoun S."/>
            <person name="Haridas S."/>
            <person name="Kuo A."/>
            <person name="Mondo S."/>
            <person name="Pangilinan J."/>
            <person name="Riley R."/>
            <person name="LaButti K."/>
            <person name="Andreopoulos B."/>
            <person name="Lipzen A."/>
            <person name="Chen C."/>
            <person name="Yan M."/>
            <person name="Daum C."/>
            <person name="Ng V."/>
            <person name="Clum A."/>
            <person name="Steindorff A."/>
            <person name="Ohm R.A."/>
            <person name="Martin F."/>
            <person name="Silar P."/>
            <person name="Natvig D.O."/>
            <person name="Lalanne C."/>
            <person name="Gautier V."/>
            <person name="Ament-Velasquez S.L."/>
            <person name="Kruys A."/>
            <person name="Hutchinson M.I."/>
            <person name="Powell A.J."/>
            <person name="Barry K."/>
            <person name="Miller A.N."/>
            <person name="Grigoriev I.V."/>
            <person name="Debuchy R."/>
            <person name="Gladieux P."/>
            <person name="Hiltunen Thoren M."/>
            <person name="Johannesson H."/>
        </authorList>
    </citation>
    <scope>NUCLEOTIDE SEQUENCE</scope>
    <source>
        <strain evidence="2">FGSC 1904</strain>
    </source>
</reference>
<sequence length="353" mass="39823">MESVESSYVLVDSPENSFIIDSTASSLVIIEDYFRPQESLPSKPGEYCGIREFDILNSSSKNATTSQLIAALDIVTDIFDQNDIPYAVMGGFSLQLRGMKSSVARQNVDLAVPISILDEDESAWLTIFKDDLRILRPSVFLTGVKDTTHKILFVQVPTGGGLDGDDNNSAAQSWVRVDLRFVTPRHQDSSTSHSSSCSLASSNSPFPDSSPNKNYYCLNLRYILHDKLCMISHPPTSTSERKRDITDVSYILTEHSDKIGHTGWIPLHLRKNFITCYDAFAPNDLKTDYFARALWIPEEEVGVGDFLWAKWTATDVNAEENNKPAPEEKEDKGSSWFWTRWFSRRKRDDGEKK</sequence>
<evidence type="ECO:0000313" key="3">
    <source>
        <dbReference type="Proteomes" id="UP001281003"/>
    </source>
</evidence>
<accession>A0AAE0PH98</accession>
<dbReference type="EMBL" id="JAUTDP010000004">
    <property type="protein sequence ID" value="KAK3399991.1"/>
    <property type="molecule type" value="Genomic_DNA"/>
</dbReference>
<name>A0AAE0PH98_SORBR</name>
<dbReference type="AlphaFoldDB" id="A0AAE0PH98"/>
<feature type="region of interest" description="Disordered" evidence="1">
    <location>
        <begin position="186"/>
        <end position="208"/>
    </location>
</feature>
<dbReference type="Proteomes" id="UP001281003">
    <property type="component" value="Unassembled WGS sequence"/>
</dbReference>
<gene>
    <name evidence="2" type="ORF">B0T20DRAFT_496188</name>
</gene>
<organism evidence="2 3">
    <name type="scientific">Sordaria brevicollis</name>
    <dbReference type="NCBI Taxonomy" id="83679"/>
    <lineage>
        <taxon>Eukaryota</taxon>
        <taxon>Fungi</taxon>
        <taxon>Dikarya</taxon>
        <taxon>Ascomycota</taxon>
        <taxon>Pezizomycotina</taxon>
        <taxon>Sordariomycetes</taxon>
        <taxon>Sordariomycetidae</taxon>
        <taxon>Sordariales</taxon>
        <taxon>Sordariaceae</taxon>
        <taxon>Sordaria</taxon>
    </lineage>
</organism>
<reference evidence="2" key="2">
    <citation type="submission" date="2023-07" db="EMBL/GenBank/DDBJ databases">
        <authorList>
            <consortium name="Lawrence Berkeley National Laboratory"/>
            <person name="Haridas S."/>
            <person name="Hensen N."/>
            <person name="Bonometti L."/>
            <person name="Westerberg I."/>
            <person name="Brannstrom I.O."/>
            <person name="Guillou S."/>
            <person name="Cros-Aarteil S."/>
            <person name="Calhoun S."/>
            <person name="Kuo A."/>
            <person name="Mondo S."/>
            <person name="Pangilinan J."/>
            <person name="Riley R."/>
            <person name="LaButti K."/>
            <person name="Andreopoulos B."/>
            <person name="Lipzen A."/>
            <person name="Chen C."/>
            <person name="Yanf M."/>
            <person name="Daum C."/>
            <person name="Ng V."/>
            <person name="Clum A."/>
            <person name="Steindorff A."/>
            <person name="Ohm R."/>
            <person name="Martin F."/>
            <person name="Silar P."/>
            <person name="Natvig D."/>
            <person name="Lalanne C."/>
            <person name="Gautier V."/>
            <person name="Ament-velasquez S.L."/>
            <person name="Kruys A."/>
            <person name="Hutchinson M.I."/>
            <person name="Powell A.J."/>
            <person name="Barry K."/>
            <person name="Miller A.N."/>
            <person name="Grigoriev I.V."/>
            <person name="Debuchy R."/>
            <person name="Gladieux P."/>
            <person name="Thoren M.H."/>
            <person name="Johannesson H."/>
        </authorList>
    </citation>
    <scope>NUCLEOTIDE SEQUENCE</scope>
    <source>
        <strain evidence="2">FGSC 1904</strain>
    </source>
</reference>
<keyword evidence="3" id="KW-1185">Reference proteome</keyword>
<proteinExistence type="predicted"/>